<organism evidence="1 2">
    <name type="scientific">Parathielavia hyrcaniae</name>
    <dbReference type="NCBI Taxonomy" id="113614"/>
    <lineage>
        <taxon>Eukaryota</taxon>
        <taxon>Fungi</taxon>
        <taxon>Dikarya</taxon>
        <taxon>Ascomycota</taxon>
        <taxon>Pezizomycotina</taxon>
        <taxon>Sordariomycetes</taxon>
        <taxon>Sordariomycetidae</taxon>
        <taxon>Sordariales</taxon>
        <taxon>Chaetomiaceae</taxon>
        <taxon>Parathielavia</taxon>
    </lineage>
</organism>
<reference evidence="1" key="1">
    <citation type="journal article" date="2023" name="Mol. Phylogenet. Evol.">
        <title>Genome-scale phylogeny and comparative genomics of the fungal order Sordariales.</title>
        <authorList>
            <person name="Hensen N."/>
            <person name="Bonometti L."/>
            <person name="Westerberg I."/>
            <person name="Brannstrom I.O."/>
            <person name="Guillou S."/>
            <person name="Cros-Aarteil S."/>
            <person name="Calhoun S."/>
            <person name="Haridas S."/>
            <person name="Kuo A."/>
            <person name="Mondo S."/>
            <person name="Pangilinan J."/>
            <person name="Riley R."/>
            <person name="LaButti K."/>
            <person name="Andreopoulos B."/>
            <person name="Lipzen A."/>
            <person name="Chen C."/>
            <person name="Yan M."/>
            <person name="Daum C."/>
            <person name="Ng V."/>
            <person name="Clum A."/>
            <person name="Steindorff A."/>
            <person name="Ohm R.A."/>
            <person name="Martin F."/>
            <person name="Silar P."/>
            <person name="Natvig D.O."/>
            <person name="Lalanne C."/>
            <person name="Gautier V."/>
            <person name="Ament-Velasquez S.L."/>
            <person name="Kruys A."/>
            <person name="Hutchinson M.I."/>
            <person name="Powell A.J."/>
            <person name="Barry K."/>
            <person name="Miller A.N."/>
            <person name="Grigoriev I.V."/>
            <person name="Debuchy R."/>
            <person name="Gladieux P."/>
            <person name="Hiltunen Thoren M."/>
            <person name="Johannesson H."/>
        </authorList>
    </citation>
    <scope>NUCLEOTIDE SEQUENCE</scope>
    <source>
        <strain evidence="1">CBS 757.83</strain>
    </source>
</reference>
<evidence type="ECO:0000313" key="2">
    <source>
        <dbReference type="Proteomes" id="UP001305647"/>
    </source>
</evidence>
<dbReference type="AlphaFoldDB" id="A0AAN6T498"/>
<sequence length="164" mass="17737">MTSGADIGVVLHRSIDGCTYRDSMQQCGMSNGFSPLSHISFSHPQPGTSLISITQTVQREPASVSHCIVPYCSIWPSDRQRACASPGKVGPETPKDGQPIPAAFPEVPSGHPGYSAVRLFVGFIRQTTWWLRTGNPVMTQNMAWSFRIAFGPPVSPWQGAPLLA</sequence>
<reference evidence="1" key="2">
    <citation type="submission" date="2023-05" db="EMBL/GenBank/DDBJ databases">
        <authorList>
            <consortium name="Lawrence Berkeley National Laboratory"/>
            <person name="Steindorff A."/>
            <person name="Hensen N."/>
            <person name="Bonometti L."/>
            <person name="Westerberg I."/>
            <person name="Brannstrom I.O."/>
            <person name="Guillou S."/>
            <person name="Cros-Aarteil S."/>
            <person name="Calhoun S."/>
            <person name="Haridas S."/>
            <person name="Kuo A."/>
            <person name="Mondo S."/>
            <person name="Pangilinan J."/>
            <person name="Riley R."/>
            <person name="Labutti K."/>
            <person name="Andreopoulos B."/>
            <person name="Lipzen A."/>
            <person name="Chen C."/>
            <person name="Yanf M."/>
            <person name="Daum C."/>
            <person name="Ng V."/>
            <person name="Clum A."/>
            <person name="Ohm R."/>
            <person name="Martin F."/>
            <person name="Silar P."/>
            <person name="Natvig D."/>
            <person name="Lalanne C."/>
            <person name="Gautier V."/>
            <person name="Ament-Velasquez S.L."/>
            <person name="Kruys A."/>
            <person name="Hutchinson M.I."/>
            <person name="Powell A.J."/>
            <person name="Barry K."/>
            <person name="Miller A.N."/>
            <person name="Grigoriev I.V."/>
            <person name="Debuchy R."/>
            <person name="Gladieux P."/>
            <person name="Thoren M.H."/>
            <person name="Johannesson H."/>
        </authorList>
    </citation>
    <scope>NUCLEOTIDE SEQUENCE</scope>
    <source>
        <strain evidence="1">CBS 757.83</strain>
    </source>
</reference>
<comment type="caution">
    <text evidence="1">The sequence shown here is derived from an EMBL/GenBank/DDBJ whole genome shotgun (WGS) entry which is preliminary data.</text>
</comment>
<keyword evidence="2" id="KW-1185">Reference proteome</keyword>
<protein>
    <submittedName>
        <fullName evidence="1">Uncharacterized protein</fullName>
    </submittedName>
</protein>
<dbReference type="EMBL" id="MU863626">
    <property type="protein sequence ID" value="KAK4104620.1"/>
    <property type="molecule type" value="Genomic_DNA"/>
</dbReference>
<dbReference type="Proteomes" id="UP001305647">
    <property type="component" value="Unassembled WGS sequence"/>
</dbReference>
<accession>A0AAN6T498</accession>
<evidence type="ECO:0000313" key="1">
    <source>
        <dbReference type="EMBL" id="KAK4104620.1"/>
    </source>
</evidence>
<name>A0AAN6T498_9PEZI</name>
<proteinExistence type="predicted"/>
<gene>
    <name evidence="1" type="ORF">N658DRAFT_183981</name>
</gene>